<sequence>MPASSGFEAISLFDDMSVAELEISQEELPSYECDDRALFAVDDDTLSVAHDVLMDDILMDAIDNDLTAIETEDNWVAQPTELSSVEVRKSTRRKRSVVAFRENGRTVVVVPARMKQSDIDEHVTELVGRLDVKDMRAASTEALLARAKRLVANYLDHDVLTKHKVPVTIRWVTNQKSRWGSCTASEGTIRLSHRLFNMPDYVIDCVLLHELIHLVEPNHGPKFHTLMNRFEQLEIARAFLEGVSHSEQHGLSGRTP</sequence>
<dbReference type="AlphaFoldDB" id="A0A6J5Z930"/>
<gene>
    <name evidence="2" type="ORF">UFOPK3770_00644</name>
</gene>
<dbReference type="CDD" id="cd07344">
    <property type="entry name" value="M48_yhfN_like"/>
    <property type="match status" value="1"/>
</dbReference>
<dbReference type="Pfam" id="PF01863">
    <property type="entry name" value="YgjP-like"/>
    <property type="match status" value="1"/>
</dbReference>
<evidence type="ECO:0000313" key="2">
    <source>
        <dbReference type="EMBL" id="CAB4336960.1"/>
    </source>
</evidence>
<name>A0A6J5Z930_9ZZZZ</name>
<dbReference type="PANTHER" id="PTHR30399">
    <property type="entry name" value="UNCHARACTERIZED PROTEIN YGJP"/>
    <property type="match status" value="1"/>
</dbReference>
<dbReference type="InterPro" id="IPR053136">
    <property type="entry name" value="UTP_pyrophosphatase-like"/>
</dbReference>
<evidence type="ECO:0000259" key="1">
    <source>
        <dbReference type="Pfam" id="PF01863"/>
    </source>
</evidence>
<feature type="domain" description="YgjP-like metallopeptidase" evidence="1">
    <location>
        <begin position="102"/>
        <end position="230"/>
    </location>
</feature>
<dbReference type="Gene3D" id="3.30.2010.10">
    <property type="entry name" value="Metalloproteases ('zincins'), catalytic domain"/>
    <property type="match status" value="1"/>
</dbReference>
<dbReference type="InterPro" id="IPR002725">
    <property type="entry name" value="YgjP-like_metallopeptidase"/>
</dbReference>
<dbReference type="EMBL" id="CAESAJ010000054">
    <property type="protein sequence ID" value="CAB4336960.1"/>
    <property type="molecule type" value="Genomic_DNA"/>
</dbReference>
<reference evidence="2" key="1">
    <citation type="submission" date="2020-05" db="EMBL/GenBank/DDBJ databases">
        <authorList>
            <person name="Chiriac C."/>
            <person name="Salcher M."/>
            <person name="Ghai R."/>
            <person name="Kavagutti S V."/>
        </authorList>
    </citation>
    <scope>NUCLEOTIDE SEQUENCE</scope>
</reference>
<accession>A0A6J5Z930</accession>
<protein>
    <submittedName>
        <fullName evidence="2">Unannotated protein</fullName>
    </submittedName>
</protein>
<organism evidence="2">
    <name type="scientific">freshwater metagenome</name>
    <dbReference type="NCBI Taxonomy" id="449393"/>
    <lineage>
        <taxon>unclassified sequences</taxon>
        <taxon>metagenomes</taxon>
        <taxon>ecological metagenomes</taxon>
    </lineage>
</organism>
<dbReference type="PANTHER" id="PTHR30399:SF1">
    <property type="entry name" value="UTP PYROPHOSPHATASE"/>
    <property type="match status" value="1"/>
</dbReference>
<proteinExistence type="predicted"/>